<feature type="transmembrane region" description="Helical" evidence="1">
    <location>
        <begin position="100"/>
        <end position="120"/>
    </location>
</feature>
<dbReference type="RefSeq" id="WP_146481260.1">
    <property type="nucleotide sequence ID" value="NZ_CP042266.1"/>
</dbReference>
<keyword evidence="1" id="KW-0472">Membrane</keyword>
<feature type="transmembrane region" description="Helical" evidence="1">
    <location>
        <begin position="12"/>
        <end position="34"/>
    </location>
</feature>
<keyword evidence="1" id="KW-1133">Transmembrane helix</keyword>
<feature type="transmembrane region" description="Helical" evidence="1">
    <location>
        <begin position="46"/>
        <end position="64"/>
    </location>
</feature>
<gene>
    <name evidence="2" type="ORF">FQU76_17100</name>
</gene>
<protein>
    <submittedName>
        <fullName evidence="2">Uncharacterized protein</fullName>
    </submittedName>
</protein>
<feature type="transmembrane region" description="Helical" evidence="1">
    <location>
        <begin position="76"/>
        <end position="94"/>
    </location>
</feature>
<evidence type="ECO:0000313" key="2">
    <source>
        <dbReference type="EMBL" id="QDY77938.1"/>
    </source>
</evidence>
<accession>A0A5B8IH52</accession>
<evidence type="ECO:0000256" key="1">
    <source>
        <dbReference type="SAM" id="Phobius"/>
    </source>
</evidence>
<dbReference type="EMBL" id="CP042266">
    <property type="protein sequence ID" value="QDY77938.1"/>
    <property type="molecule type" value="Genomic_DNA"/>
</dbReference>
<name>A0A5B8IH52_9ACTN</name>
<dbReference type="AlphaFoldDB" id="A0A5B8IH52"/>
<evidence type="ECO:0000313" key="3">
    <source>
        <dbReference type="Proteomes" id="UP000320580"/>
    </source>
</evidence>
<dbReference type="Proteomes" id="UP000320580">
    <property type="component" value="Chromosome"/>
</dbReference>
<dbReference type="OrthoDB" id="4325203at2"/>
<keyword evidence="1" id="KW-0812">Transmembrane</keyword>
<proteinExistence type="predicted"/>
<reference evidence="2 3" key="1">
    <citation type="submission" date="2019-07" db="EMBL/GenBank/DDBJ databases">
        <authorList>
            <person name="Zhu P."/>
        </authorList>
    </citation>
    <scope>NUCLEOTIDE SEQUENCE [LARGE SCALE GENOMIC DNA]</scope>
    <source>
        <strain evidence="2 3">SSL-25</strain>
    </source>
</reference>
<dbReference type="KEGG" id="sqz:FQU76_17100"/>
<organism evidence="2 3">
    <name type="scientific">Streptomyces qinzhouensis</name>
    <dbReference type="NCBI Taxonomy" id="2599401"/>
    <lineage>
        <taxon>Bacteria</taxon>
        <taxon>Bacillati</taxon>
        <taxon>Actinomycetota</taxon>
        <taxon>Actinomycetes</taxon>
        <taxon>Kitasatosporales</taxon>
        <taxon>Streptomycetaceae</taxon>
        <taxon>Streptomyces</taxon>
    </lineage>
</organism>
<keyword evidence="3" id="KW-1185">Reference proteome</keyword>
<sequence length="125" mass="13017">MAAPAALPVRHHISPAWAIPLALGALFGFYAGFLHRTGSPVTWWDVLYGVVAGIVFTALAFGLGRIQGALIQEVRAAAYGALAGIAVGFLHSLTGDSILSSSWLGLIIAAAVGVASFYVFHTREP</sequence>